<dbReference type="RefSeq" id="WP_182811341.1">
    <property type="nucleotide sequence ID" value="NZ_JACJFM010000050.1"/>
</dbReference>
<name>A0A839IV49_9GAMM</name>
<dbReference type="InterPro" id="IPR011990">
    <property type="entry name" value="TPR-like_helical_dom_sf"/>
</dbReference>
<organism evidence="2 3">
    <name type="scientific">Oceanospirillum sediminis</name>
    <dbReference type="NCBI Taxonomy" id="2760088"/>
    <lineage>
        <taxon>Bacteria</taxon>
        <taxon>Pseudomonadati</taxon>
        <taxon>Pseudomonadota</taxon>
        <taxon>Gammaproteobacteria</taxon>
        <taxon>Oceanospirillales</taxon>
        <taxon>Oceanospirillaceae</taxon>
        <taxon>Oceanospirillum</taxon>
    </lineage>
</organism>
<keyword evidence="1" id="KW-0802">TPR repeat</keyword>
<dbReference type="PANTHER" id="PTHR12558">
    <property type="entry name" value="CELL DIVISION CYCLE 16,23,27"/>
    <property type="match status" value="1"/>
</dbReference>
<accession>A0A839IV49</accession>
<protein>
    <submittedName>
        <fullName evidence="2">Tetratricopeptide repeat protein</fullName>
    </submittedName>
</protein>
<dbReference type="PANTHER" id="PTHR12558:SF33">
    <property type="entry name" value="BLL7664 PROTEIN"/>
    <property type="match status" value="1"/>
</dbReference>
<keyword evidence="3" id="KW-1185">Reference proteome</keyword>
<reference evidence="2 3" key="1">
    <citation type="submission" date="2020-08" db="EMBL/GenBank/DDBJ databases">
        <title>Oceanospirillum sp. nov. isolated from marine sediment.</title>
        <authorList>
            <person name="Ji X."/>
        </authorList>
    </citation>
    <scope>NUCLEOTIDE SEQUENCE [LARGE SCALE GENOMIC DNA]</scope>
    <source>
        <strain evidence="2 3">D5</strain>
    </source>
</reference>
<evidence type="ECO:0000313" key="3">
    <source>
        <dbReference type="Proteomes" id="UP000565262"/>
    </source>
</evidence>
<dbReference type="EMBL" id="JACJFM010000050">
    <property type="protein sequence ID" value="MBB1489323.1"/>
    <property type="molecule type" value="Genomic_DNA"/>
</dbReference>
<dbReference type="PROSITE" id="PS50005">
    <property type="entry name" value="TPR"/>
    <property type="match status" value="1"/>
</dbReference>
<dbReference type="Gene3D" id="1.25.40.10">
    <property type="entry name" value="Tetratricopeptide repeat domain"/>
    <property type="match status" value="2"/>
</dbReference>
<proteinExistence type="predicted"/>
<dbReference type="Pfam" id="PF14559">
    <property type="entry name" value="TPR_19"/>
    <property type="match status" value="3"/>
</dbReference>
<dbReference type="InterPro" id="IPR019734">
    <property type="entry name" value="TPR_rpt"/>
</dbReference>
<dbReference type="SMART" id="SM00028">
    <property type="entry name" value="TPR"/>
    <property type="match status" value="8"/>
</dbReference>
<gene>
    <name evidence="2" type="ORF">H4O21_22175</name>
</gene>
<dbReference type="Proteomes" id="UP000565262">
    <property type="component" value="Unassembled WGS sequence"/>
</dbReference>
<dbReference type="AlphaFoldDB" id="A0A839IV49"/>
<dbReference type="SUPFAM" id="SSF48452">
    <property type="entry name" value="TPR-like"/>
    <property type="match status" value="3"/>
</dbReference>
<evidence type="ECO:0000313" key="2">
    <source>
        <dbReference type="EMBL" id="MBB1489323.1"/>
    </source>
</evidence>
<sequence>MRGFIFPILGCVALMTGCQSLNPSYGIAQDTPLVYDPAAEQAVEIKGLNGDSLAQLLAAEIAGQREQFDYALQVYLSQASEYQHPQLAERATWLAQYAGDVEAALDAATLWSETDSDNKDAHQMASTLLVQQGELLEAFDHQKKLLELGESTHFSYLAERSEKREALIKEELLLNIHSLLREYPDNPDLLTASGQLLIYRQAMPQALRQISRALQYQPDNVSAIILKAGLVAGLQSVSGGVDVLREGAARLPDNLRLQLALARGLLKAGQTDEAQVVFQTIADKHPDNGQLALSLALILMENGLVEQAKAELEKLLSSQQETSSAHYYLGRLAEQENDLDGAVFHYQEVLDGKDFLQAHARAARIQIERGQIEDARVHLSRMRLSRPDQSVRLYLIEAELLQAVDRYDDAMQILSDGVERMGNDYELLYSRAMIALKREDIVTMEQDLRLILEQEPNNAMVLNTLGYSLTEYTERYQEAMALIRKAYDLKPGDPAITDSLGWVYFKLGQNSEAILLLSQAYEQMQDPEIATHLIEVFWAGQHKEEARSLLDEALELFPDNPLIERLIERFPELKQQPVMSDSDSVAGQQAR</sequence>
<comment type="caution">
    <text evidence="2">The sequence shown here is derived from an EMBL/GenBank/DDBJ whole genome shotgun (WGS) entry which is preliminary data.</text>
</comment>
<dbReference type="PROSITE" id="PS51257">
    <property type="entry name" value="PROKAR_LIPOPROTEIN"/>
    <property type="match status" value="1"/>
</dbReference>
<feature type="repeat" description="TPR" evidence="1">
    <location>
        <begin position="187"/>
        <end position="220"/>
    </location>
</feature>
<evidence type="ECO:0000256" key="1">
    <source>
        <dbReference type="PROSITE-ProRule" id="PRU00339"/>
    </source>
</evidence>